<accession>A0A100Y4V6</accession>
<evidence type="ECO:0000313" key="2">
    <source>
        <dbReference type="EMBL" id="KUH37754.1"/>
    </source>
</evidence>
<dbReference type="EMBL" id="LNSV01000039">
    <property type="protein sequence ID" value="KUH37754.1"/>
    <property type="molecule type" value="Genomic_DNA"/>
</dbReference>
<feature type="transmembrane region" description="Helical" evidence="1">
    <location>
        <begin position="36"/>
        <end position="56"/>
    </location>
</feature>
<evidence type="ECO:0000313" key="3">
    <source>
        <dbReference type="Proteomes" id="UP000054011"/>
    </source>
</evidence>
<dbReference type="AlphaFoldDB" id="A0A100Y4V6"/>
<organism evidence="2 3">
    <name type="scientific">Streptomyces kanasensis</name>
    <dbReference type="NCBI Taxonomy" id="936756"/>
    <lineage>
        <taxon>Bacteria</taxon>
        <taxon>Bacillati</taxon>
        <taxon>Actinomycetota</taxon>
        <taxon>Actinomycetes</taxon>
        <taxon>Kitasatosporales</taxon>
        <taxon>Streptomycetaceae</taxon>
        <taxon>Streptomyces</taxon>
    </lineage>
</organism>
<keyword evidence="3" id="KW-1185">Reference proteome</keyword>
<sequence>MYRERLPKTWTVISVGIYLAMVVNLGIDTLPEDLGLWLIVSAAFLMVLLPCLAVPLSKAIYHRIVVDGDAGVLRVGRERIALADIDPASVQAALREPAPGAVARYAASAQAIDAPVPGLRAADRGEPRLVGGGWGVPLGMDIVVLTTRGGEDLSVATHDRPALLAALAAVLPARA</sequence>
<evidence type="ECO:0000256" key="1">
    <source>
        <dbReference type="SAM" id="Phobius"/>
    </source>
</evidence>
<protein>
    <submittedName>
        <fullName evidence="2">Uncharacterized protein</fullName>
    </submittedName>
</protein>
<name>A0A100Y4V6_9ACTN</name>
<keyword evidence="1" id="KW-1133">Transmembrane helix</keyword>
<dbReference type="Proteomes" id="UP000054011">
    <property type="component" value="Unassembled WGS sequence"/>
</dbReference>
<keyword evidence="1" id="KW-0812">Transmembrane</keyword>
<dbReference type="OrthoDB" id="4194617at2"/>
<feature type="transmembrane region" description="Helical" evidence="1">
    <location>
        <begin position="12"/>
        <end position="30"/>
    </location>
</feature>
<reference evidence="2 3" key="1">
    <citation type="submission" date="2015-11" db="EMBL/GenBank/DDBJ databases">
        <title>Genome-wide analysis reveals the secondary metabolome in Streptomyces kanasensis ZX01.</title>
        <authorList>
            <person name="Zhang G."/>
            <person name="Han L."/>
            <person name="Feng J."/>
            <person name="Zhang X."/>
        </authorList>
    </citation>
    <scope>NUCLEOTIDE SEQUENCE [LARGE SCALE GENOMIC DNA]</scope>
    <source>
        <strain evidence="2 3">ZX01</strain>
    </source>
</reference>
<proteinExistence type="predicted"/>
<comment type="caution">
    <text evidence="2">The sequence shown here is derived from an EMBL/GenBank/DDBJ whole genome shotgun (WGS) entry which is preliminary data.</text>
</comment>
<dbReference type="RefSeq" id="WP_058942984.1">
    <property type="nucleotide sequence ID" value="NZ_LNSV01000039.1"/>
</dbReference>
<keyword evidence="1" id="KW-0472">Membrane</keyword>
<gene>
    <name evidence="2" type="ORF">ATE80_16560</name>
</gene>